<dbReference type="AlphaFoldDB" id="A0AAW2NJI8"/>
<proteinExistence type="predicted"/>
<dbReference type="PANTHER" id="PTHR46951:SF2">
    <property type="entry name" value="BED-TYPE DOMAIN-CONTAINING PROTEIN"/>
    <property type="match status" value="1"/>
</dbReference>
<reference evidence="2" key="1">
    <citation type="submission" date="2020-06" db="EMBL/GenBank/DDBJ databases">
        <authorList>
            <person name="Li T."/>
            <person name="Hu X."/>
            <person name="Zhang T."/>
            <person name="Song X."/>
            <person name="Zhang H."/>
            <person name="Dai N."/>
            <person name="Sheng W."/>
            <person name="Hou X."/>
            <person name="Wei L."/>
        </authorList>
    </citation>
    <scope>NUCLEOTIDE SEQUENCE</scope>
    <source>
        <strain evidence="2">G01</strain>
        <tissue evidence="2">Leaf</tissue>
    </source>
</reference>
<dbReference type="EMBL" id="JACGWK010000007">
    <property type="protein sequence ID" value="KAL0342970.1"/>
    <property type="molecule type" value="Genomic_DNA"/>
</dbReference>
<evidence type="ECO:0000313" key="2">
    <source>
        <dbReference type="EMBL" id="KAL0342970.1"/>
    </source>
</evidence>
<sequence length="99" mass="11371">MCEASIGKDPGWSYASLPDSNNTNNVKCNFCSKVHKGGITRHKQQLIGGFRNSKPCPKCSKHVRVEFRQYVAKKKQLKEQMDAIPHFYDIAEEQEQWEA</sequence>
<gene>
    <name evidence="2" type="ORF">Sangu_1184400</name>
</gene>
<dbReference type="PANTHER" id="PTHR46951">
    <property type="entry name" value="BED-TYPE DOMAIN-CONTAINING PROTEIN"/>
    <property type="match status" value="1"/>
</dbReference>
<evidence type="ECO:0000256" key="1">
    <source>
        <dbReference type="SAM" id="MobiDB-lite"/>
    </source>
</evidence>
<name>A0AAW2NJI8_9LAMI</name>
<comment type="caution">
    <text evidence="2">The sequence shown here is derived from an EMBL/GenBank/DDBJ whole genome shotgun (WGS) entry which is preliminary data.</text>
</comment>
<protein>
    <submittedName>
        <fullName evidence="2">Uncharacterized protein</fullName>
    </submittedName>
</protein>
<organism evidence="2">
    <name type="scientific">Sesamum angustifolium</name>
    <dbReference type="NCBI Taxonomy" id="2727405"/>
    <lineage>
        <taxon>Eukaryota</taxon>
        <taxon>Viridiplantae</taxon>
        <taxon>Streptophyta</taxon>
        <taxon>Embryophyta</taxon>
        <taxon>Tracheophyta</taxon>
        <taxon>Spermatophyta</taxon>
        <taxon>Magnoliopsida</taxon>
        <taxon>eudicotyledons</taxon>
        <taxon>Gunneridae</taxon>
        <taxon>Pentapetalae</taxon>
        <taxon>asterids</taxon>
        <taxon>lamiids</taxon>
        <taxon>Lamiales</taxon>
        <taxon>Pedaliaceae</taxon>
        <taxon>Sesamum</taxon>
    </lineage>
</organism>
<feature type="region of interest" description="Disordered" evidence="1">
    <location>
        <begin position="1"/>
        <end position="23"/>
    </location>
</feature>
<accession>A0AAW2NJI8</accession>
<reference evidence="2" key="2">
    <citation type="journal article" date="2024" name="Plant">
        <title>Genomic evolution and insights into agronomic trait innovations of Sesamum species.</title>
        <authorList>
            <person name="Miao H."/>
            <person name="Wang L."/>
            <person name="Qu L."/>
            <person name="Liu H."/>
            <person name="Sun Y."/>
            <person name="Le M."/>
            <person name="Wang Q."/>
            <person name="Wei S."/>
            <person name="Zheng Y."/>
            <person name="Lin W."/>
            <person name="Duan Y."/>
            <person name="Cao H."/>
            <person name="Xiong S."/>
            <person name="Wang X."/>
            <person name="Wei L."/>
            <person name="Li C."/>
            <person name="Ma Q."/>
            <person name="Ju M."/>
            <person name="Zhao R."/>
            <person name="Li G."/>
            <person name="Mu C."/>
            <person name="Tian Q."/>
            <person name="Mei H."/>
            <person name="Zhang T."/>
            <person name="Gao T."/>
            <person name="Zhang H."/>
        </authorList>
    </citation>
    <scope>NUCLEOTIDE SEQUENCE</scope>
    <source>
        <strain evidence="2">G01</strain>
    </source>
</reference>